<reference evidence="3" key="1">
    <citation type="submission" date="2022-01" db="EMBL/GenBank/DDBJ databases">
        <title>PSI-footprinting approach for the identification of protein synthesis inhibitor producers.</title>
        <authorList>
            <person name="Handel F."/>
            <person name="Kulik A."/>
            <person name="Wex K.W."/>
            <person name="Berscheid A."/>
            <person name="Saur J.S."/>
            <person name="Winkler A."/>
            <person name="Wibberg D."/>
            <person name="Kalinowski J."/>
            <person name="Broetz-Oesterhelt H."/>
            <person name="Mast Y."/>
        </authorList>
    </citation>
    <scope>NUCLEOTIDE SEQUENCE</scope>
    <source>
        <strain evidence="3">KNN 49.3e</strain>
    </source>
</reference>
<feature type="transmembrane region" description="Helical" evidence="2">
    <location>
        <begin position="185"/>
        <end position="204"/>
    </location>
</feature>
<keyword evidence="2" id="KW-0472">Membrane</keyword>
<feature type="compositionally biased region" description="Basic and acidic residues" evidence="1">
    <location>
        <begin position="416"/>
        <end position="426"/>
    </location>
</feature>
<dbReference type="RefSeq" id="WP_240323238.1">
    <property type="nucleotide sequence ID" value="NZ_CP091196.1"/>
</dbReference>
<dbReference type="InterPro" id="IPR045782">
    <property type="entry name" value="TrbL_3"/>
</dbReference>
<dbReference type="EMBL" id="CP091196">
    <property type="protein sequence ID" value="UQS26023.1"/>
    <property type="molecule type" value="Genomic_DNA"/>
</dbReference>
<feature type="region of interest" description="Disordered" evidence="1">
    <location>
        <begin position="309"/>
        <end position="584"/>
    </location>
</feature>
<feature type="compositionally biased region" description="Low complexity" evidence="1">
    <location>
        <begin position="346"/>
        <end position="355"/>
    </location>
</feature>
<feature type="compositionally biased region" description="Pro residues" evidence="1">
    <location>
        <begin position="547"/>
        <end position="559"/>
    </location>
</feature>
<evidence type="ECO:0008006" key="5">
    <source>
        <dbReference type="Google" id="ProtNLM"/>
    </source>
</evidence>
<gene>
    <name evidence="3" type="ORF">L1857_26030</name>
</gene>
<feature type="transmembrane region" description="Helical" evidence="2">
    <location>
        <begin position="246"/>
        <end position="268"/>
    </location>
</feature>
<keyword evidence="2" id="KW-1133">Transmembrane helix</keyword>
<feature type="transmembrane region" description="Helical" evidence="2">
    <location>
        <begin position="216"/>
        <end position="239"/>
    </location>
</feature>
<keyword evidence="2" id="KW-0812">Transmembrane</keyword>
<evidence type="ECO:0000313" key="3">
    <source>
        <dbReference type="EMBL" id="UQS26023.1"/>
    </source>
</evidence>
<feature type="transmembrane region" description="Helical" evidence="2">
    <location>
        <begin position="101"/>
        <end position="119"/>
    </location>
</feature>
<keyword evidence="4" id="KW-1185">Reference proteome</keyword>
<proteinExistence type="predicted"/>
<evidence type="ECO:0000313" key="4">
    <source>
        <dbReference type="Proteomes" id="UP000830158"/>
    </source>
</evidence>
<name>A0ABY4P1C7_9PSEU</name>
<dbReference type="Proteomes" id="UP000830158">
    <property type="component" value="Chromosome"/>
</dbReference>
<protein>
    <recommendedName>
        <fullName evidence="5">TrbL/VirB6 plasmid conjugal transfer protein</fullName>
    </recommendedName>
</protein>
<accession>A0ABY4P1C7</accession>
<sequence length="584" mass="62090">MPGQDGEGEDECGITDPVACVTEAIDAFFRTVVTDALNPLLELLGKTLLTTPEPSSLPSVGQLWTESWRILLAVYVIIVVVAGIVVMGYETLQTRYTIKEIAPRVAIGFLAGTLSLFIATKAIQIANALAQAVMGEGVNPQTAGKALTDIVLGALNGGGLWLIFIGLALAVMVVVLLLTFIVRVMLTVLLIAAAPIALMWHALPHTEDIAQAWWKAFGGVLAIQVGQSLAMVVALRVFFAPGGFTVFGPTLSGLVNLLLCLALMWVLIKIPFWCLAPLRTGRRSLLGSLARGVIAYKTMGLLGGAGTALGRKGSKRPSGGGGAAADPPATRSGQFMLPLRLRRTRSPAPRSPRLSEVPTTAGGGERRPGRGQLSLFTASGSGDERTVSPNPRALPPDVLPHALPPDQLGLPITTRYDPDRVGRRTLADNPTHPRSPVPQPGLLTPDGRINRRARPPARLPRALVAPSAGMLPIHLRPASPRPARRTLADEPATQPPRQTGPGLLTPSGQINPAARAPRRPQRDAYTGNRPLASGQYPLPLAVRRQPKPTPPPSDSPPPARKPRPGTQLPLPLDLPRRRGPRKRK</sequence>
<evidence type="ECO:0000256" key="2">
    <source>
        <dbReference type="SAM" id="Phobius"/>
    </source>
</evidence>
<feature type="transmembrane region" description="Helical" evidence="2">
    <location>
        <begin position="68"/>
        <end position="89"/>
    </location>
</feature>
<evidence type="ECO:0000256" key="1">
    <source>
        <dbReference type="SAM" id="MobiDB-lite"/>
    </source>
</evidence>
<dbReference type="Pfam" id="PF19590">
    <property type="entry name" value="TrbL_3"/>
    <property type="match status" value="1"/>
</dbReference>
<feature type="transmembrane region" description="Helical" evidence="2">
    <location>
        <begin position="159"/>
        <end position="178"/>
    </location>
</feature>
<organism evidence="3 4">
    <name type="scientific">Amycolatopsis thermalba</name>
    <dbReference type="NCBI Taxonomy" id="944492"/>
    <lineage>
        <taxon>Bacteria</taxon>
        <taxon>Bacillati</taxon>
        <taxon>Actinomycetota</taxon>
        <taxon>Actinomycetes</taxon>
        <taxon>Pseudonocardiales</taxon>
        <taxon>Pseudonocardiaceae</taxon>
        <taxon>Amycolatopsis</taxon>
    </lineage>
</organism>